<dbReference type="Proteomes" id="UP000821853">
    <property type="component" value="Chromosome 9"/>
</dbReference>
<dbReference type="VEuPathDB" id="VectorBase:HLOH_048477"/>
<reference evidence="1 2" key="1">
    <citation type="journal article" date="2020" name="Cell">
        <title>Large-Scale Comparative Analyses of Tick Genomes Elucidate Their Genetic Diversity and Vector Capacities.</title>
        <authorList>
            <consortium name="Tick Genome and Microbiome Consortium (TIGMIC)"/>
            <person name="Jia N."/>
            <person name="Wang J."/>
            <person name="Shi W."/>
            <person name="Du L."/>
            <person name="Sun Y."/>
            <person name="Zhan W."/>
            <person name="Jiang J.F."/>
            <person name="Wang Q."/>
            <person name="Zhang B."/>
            <person name="Ji P."/>
            <person name="Bell-Sakyi L."/>
            <person name="Cui X.M."/>
            <person name="Yuan T.T."/>
            <person name="Jiang B.G."/>
            <person name="Yang W.F."/>
            <person name="Lam T.T."/>
            <person name="Chang Q.C."/>
            <person name="Ding S.J."/>
            <person name="Wang X.J."/>
            <person name="Zhu J.G."/>
            <person name="Ruan X.D."/>
            <person name="Zhao L."/>
            <person name="Wei J.T."/>
            <person name="Ye R.Z."/>
            <person name="Que T.C."/>
            <person name="Du C.H."/>
            <person name="Zhou Y.H."/>
            <person name="Cheng J.X."/>
            <person name="Dai P.F."/>
            <person name="Guo W.B."/>
            <person name="Han X.H."/>
            <person name="Huang E.J."/>
            <person name="Li L.F."/>
            <person name="Wei W."/>
            <person name="Gao Y.C."/>
            <person name="Liu J.Z."/>
            <person name="Shao H.Z."/>
            <person name="Wang X."/>
            <person name="Wang C.C."/>
            <person name="Yang T.C."/>
            <person name="Huo Q.B."/>
            <person name="Li W."/>
            <person name="Chen H.Y."/>
            <person name="Chen S.E."/>
            <person name="Zhou L.G."/>
            <person name="Ni X.B."/>
            <person name="Tian J.H."/>
            <person name="Sheng Y."/>
            <person name="Liu T."/>
            <person name="Pan Y.S."/>
            <person name="Xia L.Y."/>
            <person name="Li J."/>
            <person name="Zhao F."/>
            <person name="Cao W.C."/>
        </authorList>
    </citation>
    <scope>NUCLEOTIDE SEQUENCE [LARGE SCALE GENOMIC DNA]</scope>
    <source>
        <strain evidence="1">HaeL-2018</strain>
    </source>
</reference>
<comment type="caution">
    <text evidence="1">The sequence shown here is derived from an EMBL/GenBank/DDBJ whole genome shotgun (WGS) entry which is preliminary data.</text>
</comment>
<gene>
    <name evidence="1" type="ORF">HPB48_011715</name>
</gene>
<protein>
    <submittedName>
        <fullName evidence="1">Uncharacterized protein</fullName>
    </submittedName>
</protein>
<dbReference type="EMBL" id="JABSTR010000011">
    <property type="protein sequence ID" value="KAH9381864.1"/>
    <property type="molecule type" value="Genomic_DNA"/>
</dbReference>
<accession>A0A9J6H4A8</accession>
<name>A0A9J6H4A8_HAELO</name>
<evidence type="ECO:0000313" key="1">
    <source>
        <dbReference type="EMBL" id="KAH9381864.1"/>
    </source>
</evidence>
<dbReference type="AlphaFoldDB" id="A0A9J6H4A8"/>
<proteinExistence type="predicted"/>
<organism evidence="1 2">
    <name type="scientific">Haemaphysalis longicornis</name>
    <name type="common">Bush tick</name>
    <dbReference type="NCBI Taxonomy" id="44386"/>
    <lineage>
        <taxon>Eukaryota</taxon>
        <taxon>Metazoa</taxon>
        <taxon>Ecdysozoa</taxon>
        <taxon>Arthropoda</taxon>
        <taxon>Chelicerata</taxon>
        <taxon>Arachnida</taxon>
        <taxon>Acari</taxon>
        <taxon>Parasitiformes</taxon>
        <taxon>Ixodida</taxon>
        <taxon>Ixodoidea</taxon>
        <taxon>Ixodidae</taxon>
        <taxon>Haemaphysalinae</taxon>
        <taxon>Haemaphysalis</taxon>
    </lineage>
</organism>
<evidence type="ECO:0000313" key="2">
    <source>
        <dbReference type="Proteomes" id="UP000821853"/>
    </source>
</evidence>
<dbReference type="OrthoDB" id="10539125at2759"/>
<sequence length="100" mass="11795">MKEESLVVQRLVYDEVSAAKGVAKVDFTDKMIDTVRSANIRWKEELYRKKQEWLQLSDVERNKQRTAALVKELKLKKQTIMKDADLRASRLQQEIESLKE</sequence>
<keyword evidence="2" id="KW-1185">Reference proteome</keyword>